<sequence>MVAQVFLTLLITSFVFASQVDVNLVVPDADNENEFLSVKLSKIGENGNKTGIDVTVELRIHVIDGKVHLNGNKMEHNTVNAVHIKLTIVELQNGIASDPRLAPVHLRVLVIERVNLDGRITLFVEEEFVSIDNLKVEQVYVHRIGWEDMVKRPTEQVPLANSDIHQKPMENDMHKNYIGMPQYPDEHGFKYEENTMLSSFFSYHWYECHENCMHFHCNKSHHESIYHHHEKKNHNHGFWHKISCWYRCLNFRSKIALYSVSFLTLVAFTLCCCMCIRKRRMAKVLLLTQTPMNNSIEVKDDNKDEKKNSDESFDFHFQFDHDVVVSDKEKLIA</sequence>
<evidence type="ECO:0000256" key="2">
    <source>
        <dbReference type="SAM" id="SignalP"/>
    </source>
</evidence>
<evidence type="ECO:0000256" key="1">
    <source>
        <dbReference type="SAM" id="Phobius"/>
    </source>
</evidence>
<evidence type="ECO:0000313" key="4">
    <source>
        <dbReference type="RefSeq" id="XP_065648801.1"/>
    </source>
</evidence>
<reference evidence="4" key="1">
    <citation type="submission" date="2025-08" db="UniProtKB">
        <authorList>
            <consortium name="RefSeq"/>
        </authorList>
    </citation>
    <scope>IDENTIFICATION</scope>
</reference>
<name>A0ABM4BIH3_HYDVU</name>
<proteinExistence type="predicted"/>
<keyword evidence="3" id="KW-1185">Reference proteome</keyword>
<feature type="signal peptide" evidence="2">
    <location>
        <begin position="1"/>
        <end position="17"/>
    </location>
</feature>
<accession>A0ABM4BIH3</accession>
<dbReference type="Proteomes" id="UP001652625">
    <property type="component" value="Chromosome 03"/>
</dbReference>
<dbReference type="PANTHER" id="PTHR28549">
    <property type="entry name" value="GLYCOPROTEIN INTEGRAL MEMBRANE PROTEIN 1"/>
    <property type="match status" value="1"/>
</dbReference>
<gene>
    <name evidence="4" type="primary">LOC100211907</name>
</gene>
<protein>
    <submittedName>
        <fullName evidence="4">Uncharacterized protein LOC100211907</fullName>
    </submittedName>
</protein>
<keyword evidence="1" id="KW-0812">Transmembrane</keyword>
<dbReference type="GeneID" id="100211907"/>
<feature type="chain" id="PRO_5045313117" evidence="2">
    <location>
        <begin position="18"/>
        <end position="333"/>
    </location>
</feature>
<feature type="transmembrane region" description="Helical" evidence="1">
    <location>
        <begin position="255"/>
        <end position="276"/>
    </location>
</feature>
<evidence type="ECO:0000313" key="3">
    <source>
        <dbReference type="Proteomes" id="UP001652625"/>
    </source>
</evidence>
<keyword evidence="1" id="KW-1133">Transmembrane helix</keyword>
<organism evidence="3 4">
    <name type="scientific">Hydra vulgaris</name>
    <name type="common">Hydra</name>
    <name type="synonym">Hydra attenuata</name>
    <dbReference type="NCBI Taxonomy" id="6087"/>
    <lineage>
        <taxon>Eukaryota</taxon>
        <taxon>Metazoa</taxon>
        <taxon>Cnidaria</taxon>
        <taxon>Hydrozoa</taxon>
        <taxon>Hydroidolina</taxon>
        <taxon>Anthoathecata</taxon>
        <taxon>Aplanulata</taxon>
        <taxon>Hydridae</taxon>
        <taxon>Hydra</taxon>
    </lineage>
</organism>
<dbReference type="InterPro" id="IPR042319">
    <property type="entry name" value="GINM1"/>
</dbReference>
<keyword evidence="1" id="KW-0472">Membrane</keyword>
<dbReference type="RefSeq" id="XP_065648801.1">
    <property type="nucleotide sequence ID" value="XM_065792729.1"/>
</dbReference>
<keyword evidence="2" id="KW-0732">Signal</keyword>